<evidence type="ECO:0000313" key="1">
    <source>
        <dbReference type="EMBL" id="AAX91411.1"/>
    </source>
</evidence>
<organism evidence="1 2">
    <name type="scientific">Staphylococcus phage EW</name>
    <dbReference type="NCBI Taxonomy" id="2936814"/>
    <lineage>
        <taxon>Viruses</taxon>
        <taxon>Duplodnaviria</taxon>
        <taxon>Heunggongvirae</taxon>
        <taxon>Uroviricota</taxon>
        <taxon>Caudoviricetes</taxon>
        <taxon>Azeredovirinae</taxon>
        <taxon>Phietavirus</taxon>
        <taxon>Phietavirus EW</taxon>
    </lineage>
</organism>
<dbReference type="GeneID" id="5133184"/>
<name>Q4ZC26_9CAUD</name>
<accession>Q4ZC26</accession>
<dbReference type="RefSeq" id="YP_240200.1">
    <property type="nucleotide sequence ID" value="NC_007056.1"/>
</dbReference>
<protein>
    <submittedName>
        <fullName evidence="1">ORF154</fullName>
    </submittedName>
</protein>
<reference evidence="1 2" key="1">
    <citation type="journal article" date="2005" name="Proc. Natl. Acad. Sci. U.S.A.">
        <title>The complete genomes and proteomes of 27 Staphylococcus aureus bacteriophages.</title>
        <authorList>
            <person name="Kwan T."/>
            <person name="Liu J."/>
            <person name="Dubow M."/>
            <person name="Gros P."/>
            <person name="Pelletier J."/>
        </authorList>
    </citation>
    <scope>NUCLEOTIDE SEQUENCE</scope>
</reference>
<evidence type="ECO:0000313" key="2">
    <source>
        <dbReference type="Proteomes" id="UP000001464"/>
    </source>
</evidence>
<dbReference type="KEGG" id="vg:5133184"/>
<keyword evidence="2" id="KW-1185">Reference proteome</keyword>
<dbReference type="EMBL" id="AY954959">
    <property type="protein sequence ID" value="AAX91411.1"/>
    <property type="molecule type" value="Genomic_DNA"/>
</dbReference>
<sequence length="39" mass="4399">MVLIIDLDCLLVVASNQSFLCNLIQKHTHCILLMFGILI</sequence>
<proteinExistence type="predicted"/>
<dbReference type="Proteomes" id="UP000001464">
    <property type="component" value="Segment"/>
</dbReference>